<dbReference type="Pfam" id="PF16200">
    <property type="entry name" value="Band_7_C"/>
    <property type="match status" value="1"/>
</dbReference>
<dbReference type="PANTHER" id="PTHR43327">
    <property type="entry name" value="STOMATIN-LIKE PROTEIN 2, MITOCHONDRIAL"/>
    <property type="match status" value="1"/>
</dbReference>
<organism evidence="6 7">
    <name type="scientific">Photobacterium halotolerans</name>
    <dbReference type="NCBI Taxonomy" id="265726"/>
    <lineage>
        <taxon>Bacteria</taxon>
        <taxon>Pseudomonadati</taxon>
        <taxon>Pseudomonadota</taxon>
        <taxon>Gammaproteobacteria</taxon>
        <taxon>Vibrionales</taxon>
        <taxon>Vibrionaceae</taxon>
        <taxon>Photobacterium</taxon>
    </lineage>
</organism>
<keyword evidence="3" id="KW-0175">Coiled coil</keyword>
<sequence>MDIASVISSVFSIWVVMAILVIVILRSSIKFVPQNTAVVVERFGKYHKTMEAGLNFIVPMIDRVAYTQTLKEQAYDVPSQSAITKDNISLIVDGVLYIKLIDPYKASYGVDNYIFSVTQLAQTTMRSEVGKMDLDKTFEERENLNTAIVSAINDAALPWGVQVLRYEIKDIEPPRSVLDAMERQMKAEREKRAVILESEGKRQSEINIAEGMKQARVLAAEAERSEQVLKAEGEAQAILAVSKAEADALAIIGRVASTEEGQKAIQLDLAGKAIQAKEAIAKESSVVLLPDASSSASNIVAEAMTIIHQLNRQQGNSAKQAGTQEEQ</sequence>
<feature type="transmembrane region" description="Helical" evidence="4">
    <location>
        <begin position="6"/>
        <end position="25"/>
    </location>
</feature>
<dbReference type="InterPro" id="IPR001972">
    <property type="entry name" value="Stomatin_HflK_fam"/>
</dbReference>
<dbReference type="AlphaFoldDB" id="A0A7X4WBR3"/>
<dbReference type="PANTHER" id="PTHR43327:SF10">
    <property type="entry name" value="STOMATIN-LIKE PROTEIN 2, MITOCHONDRIAL"/>
    <property type="match status" value="1"/>
</dbReference>
<dbReference type="SUPFAM" id="SSF117892">
    <property type="entry name" value="Band 7/SPFH domain"/>
    <property type="match status" value="1"/>
</dbReference>
<evidence type="ECO:0000313" key="7">
    <source>
        <dbReference type="Proteomes" id="UP000465712"/>
    </source>
</evidence>
<evidence type="ECO:0000259" key="5">
    <source>
        <dbReference type="SMART" id="SM00244"/>
    </source>
</evidence>
<name>A0A7X4WBR3_9GAMM</name>
<dbReference type="InterPro" id="IPR032435">
    <property type="entry name" value="STML2-like_C"/>
</dbReference>
<dbReference type="InterPro" id="IPR050710">
    <property type="entry name" value="Band7/mec-2_domain"/>
</dbReference>
<proteinExistence type="inferred from homology"/>
<dbReference type="InterPro" id="IPR036013">
    <property type="entry name" value="Band_7/SPFH_dom_sf"/>
</dbReference>
<dbReference type="Gene3D" id="3.30.479.30">
    <property type="entry name" value="Band 7 domain"/>
    <property type="match status" value="1"/>
</dbReference>
<accession>A0A7X4WBR3</accession>
<reference evidence="6 7" key="1">
    <citation type="submission" date="2017-05" db="EMBL/GenBank/DDBJ databases">
        <title>High clonality and local adaptation shapes Vibrionaceae linages within an endangered oasis.</title>
        <authorList>
            <person name="Vazquez-Rosas-Landa M."/>
        </authorList>
    </citation>
    <scope>NUCLEOTIDE SEQUENCE [LARGE SCALE GENOMIC DNA]</scope>
    <source>
        <strain evidence="6 7">P46_P4S1P180</strain>
    </source>
</reference>
<dbReference type="InterPro" id="IPR001107">
    <property type="entry name" value="Band_7"/>
</dbReference>
<keyword evidence="4" id="KW-1133">Transmembrane helix</keyword>
<feature type="domain" description="Band 7" evidence="5">
    <location>
        <begin position="27"/>
        <end position="185"/>
    </location>
</feature>
<dbReference type="FunFam" id="3.30.479.30:FF:000004">
    <property type="entry name" value="Putative membrane protease family, stomatin"/>
    <property type="match status" value="1"/>
</dbReference>
<dbReference type="GO" id="GO:0098552">
    <property type="term" value="C:side of membrane"/>
    <property type="evidence" value="ECO:0007669"/>
    <property type="project" value="UniProtKB-ARBA"/>
</dbReference>
<dbReference type="EMBL" id="WXWW01000104">
    <property type="protein sequence ID" value="NAW64935.1"/>
    <property type="molecule type" value="Genomic_DNA"/>
</dbReference>
<dbReference type="Pfam" id="PF01145">
    <property type="entry name" value="Band_7"/>
    <property type="match status" value="1"/>
</dbReference>
<evidence type="ECO:0000256" key="3">
    <source>
        <dbReference type="SAM" id="Coils"/>
    </source>
</evidence>
<evidence type="ECO:0000313" key="6">
    <source>
        <dbReference type="EMBL" id="NAW64935.1"/>
    </source>
</evidence>
<keyword evidence="4" id="KW-0812">Transmembrane</keyword>
<comment type="subcellular location">
    <subcellularLocation>
        <location evidence="1">Membrane</location>
        <topology evidence="1">Single-pass membrane protein</topology>
    </subcellularLocation>
</comment>
<dbReference type="OrthoDB" id="9809197at2"/>
<dbReference type="CDD" id="cd08829">
    <property type="entry name" value="SPFH_paraslipin"/>
    <property type="match status" value="1"/>
</dbReference>
<dbReference type="Proteomes" id="UP000465712">
    <property type="component" value="Unassembled WGS sequence"/>
</dbReference>
<feature type="coiled-coil region" evidence="3">
    <location>
        <begin position="178"/>
        <end position="232"/>
    </location>
</feature>
<gene>
    <name evidence="6" type="ORF">CAG72_06860</name>
</gene>
<comment type="caution">
    <text evidence="6">The sequence shown here is derived from an EMBL/GenBank/DDBJ whole genome shotgun (WGS) entry which is preliminary data.</text>
</comment>
<evidence type="ECO:0000256" key="2">
    <source>
        <dbReference type="ARBA" id="ARBA00008164"/>
    </source>
</evidence>
<protein>
    <submittedName>
        <fullName evidence="6">Paraslipin</fullName>
    </submittedName>
</protein>
<evidence type="ECO:0000256" key="1">
    <source>
        <dbReference type="ARBA" id="ARBA00004167"/>
    </source>
</evidence>
<comment type="similarity">
    <text evidence="2">Belongs to the band 7/mec-2 family.</text>
</comment>
<dbReference type="SMART" id="SM00244">
    <property type="entry name" value="PHB"/>
    <property type="match status" value="1"/>
</dbReference>
<dbReference type="RefSeq" id="WP_051288211.1">
    <property type="nucleotide sequence ID" value="NZ_WXWU01000098.1"/>
</dbReference>
<keyword evidence="4" id="KW-0472">Membrane</keyword>
<dbReference type="PRINTS" id="PR00721">
    <property type="entry name" value="STOMATIN"/>
</dbReference>
<dbReference type="GO" id="GO:0005886">
    <property type="term" value="C:plasma membrane"/>
    <property type="evidence" value="ECO:0007669"/>
    <property type="project" value="UniProtKB-ARBA"/>
</dbReference>
<evidence type="ECO:0000256" key="4">
    <source>
        <dbReference type="SAM" id="Phobius"/>
    </source>
</evidence>